<organism evidence="1 2">
    <name type="scientific">Aspergillus parasiticus (strain ATCC 56775 / NRRL 5862 / SRRC 143 / SU-1)</name>
    <dbReference type="NCBI Taxonomy" id="1403190"/>
    <lineage>
        <taxon>Eukaryota</taxon>
        <taxon>Fungi</taxon>
        <taxon>Dikarya</taxon>
        <taxon>Ascomycota</taxon>
        <taxon>Pezizomycotina</taxon>
        <taxon>Eurotiomycetes</taxon>
        <taxon>Eurotiomycetidae</taxon>
        <taxon>Eurotiales</taxon>
        <taxon>Aspergillaceae</taxon>
        <taxon>Aspergillus</taxon>
        <taxon>Aspergillus subgen. Circumdati</taxon>
    </lineage>
</organism>
<name>A0A0F0IE31_ASPPU</name>
<proteinExistence type="predicted"/>
<dbReference type="EMBL" id="JZEE01000326">
    <property type="protein sequence ID" value="KJK65940.1"/>
    <property type="molecule type" value="Genomic_DNA"/>
</dbReference>
<dbReference type="InterPro" id="IPR053175">
    <property type="entry name" value="DHMBA_Reg_Transcription_Factor"/>
</dbReference>
<reference evidence="1 2" key="1">
    <citation type="submission" date="2015-02" db="EMBL/GenBank/DDBJ databases">
        <title>Draft genome sequence of Aspergillus parasiticus SU-1.</title>
        <authorList>
            <person name="Yu J."/>
            <person name="Fedorova N."/>
            <person name="Yin Y."/>
            <person name="Losada L."/>
            <person name="Zafar N."/>
            <person name="Taujale R."/>
            <person name="Ehrlich K.C."/>
            <person name="Bhatnagar D."/>
            <person name="Cleveland T.E."/>
            <person name="Bennett J.W."/>
            <person name="Nierman W.C."/>
        </authorList>
    </citation>
    <scope>NUCLEOTIDE SEQUENCE [LARGE SCALE GENOMIC DNA]</scope>
    <source>
        <strain evidence="2">ATCC 56775 / NRRL 5862 / SRRC 143 / SU-1</strain>
    </source>
</reference>
<dbReference type="OrthoDB" id="5429770at2759"/>
<gene>
    <name evidence="1" type="ORF">P875_00021921</name>
</gene>
<dbReference type="AlphaFoldDB" id="A0A0F0IE31"/>
<sequence>MSHIFKYYVGTRQNPGVLPYLSDLIHTDPSEALQATIKAIGLACMSRIYHVPELRRSAGEEYSKALRATNANLQDAVSATSDSTLGAVVTLSLYEGAIKLLELRGVKQFESPTGLGLFNSARLQIVMMNIFFRTNCHRSPTIAALSNRARTFGDTDSQAIDDFYDILITFNDLSMTIKEAYKNDGFRGNIIPLIGQALRLDANLVSWASSLGLAWQFTVARNSPSFSSGDIHIRSYDDEYHVYPSINVAVLWNHYRQARIVLHEMIQAMCLNVSEQQAMPESQQIMLKSSTINKQLVKDVCSSVPHFFTSGEAGFGGVARLPWPLFVAADCTDISPHRKNWIAQILDIIATSAGVQQARILSHFIKEGRHGFNLIPGKSKGVR</sequence>
<dbReference type="PANTHER" id="PTHR38791">
    <property type="entry name" value="ZN(II)2CYS6 TRANSCRIPTION FACTOR (EUROFUNG)-RELATED-RELATED"/>
    <property type="match status" value="1"/>
</dbReference>
<protein>
    <submittedName>
        <fullName evidence="1">Specific transcription factor domain protein</fullName>
    </submittedName>
</protein>
<dbReference type="PANTHER" id="PTHR38791:SF5">
    <property type="entry name" value="TRANSCRIPTION FACTOR DBAG-RELATED"/>
    <property type="match status" value="1"/>
</dbReference>
<comment type="caution">
    <text evidence="1">The sequence shown here is derived from an EMBL/GenBank/DDBJ whole genome shotgun (WGS) entry which is preliminary data.</text>
</comment>
<dbReference type="Proteomes" id="UP000033540">
    <property type="component" value="Unassembled WGS sequence"/>
</dbReference>
<accession>A0A0F0IE31</accession>
<dbReference type="STRING" id="1403190.A0A0F0IE31"/>
<evidence type="ECO:0000313" key="2">
    <source>
        <dbReference type="Proteomes" id="UP000033540"/>
    </source>
</evidence>
<evidence type="ECO:0000313" key="1">
    <source>
        <dbReference type="EMBL" id="KJK65940.1"/>
    </source>
</evidence>